<comment type="subcellular location">
    <subcellularLocation>
        <location evidence="2 14">Cell membrane</location>
        <topology evidence="2 14">Peripheral membrane protein</topology>
    </subcellularLocation>
</comment>
<comment type="similarity">
    <text evidence="3 14 15">Belongs to the ATPase epsilon chain family.</text>
</comment>
<dbReference type="Gene3D" id="2.60.15.10">
    <property type="entry name" value="F0F1 ATP synthase delta/epsilon subunit, N-terminal"/>
    <property type="match status" value="1"/>
</dbReference>
<dbReference type="InterPro" id="IPR001469">
    <property type="entry name" value="ATP_synth_F1_dsu/esu"/>
</dbReference>
<dbReference type="SUPFAM" id="SSF51344">
    <property type="entry name" value="Epsilon subunit of F1F0-ATP synthase N-terminal domain"/>
    <property type="match status" value="1"/>
</dbReference>
<dbReference type="GO" id="GO:0005524">
    <property type="term" value="F:ATP binding"/>
    <property type="evidence" value="ECO:0007669"/>
    <property type="project" value="UniProtKB-UniRule"/>
</dbReference>
<dbReference type="GO" id="GO:0046933">
    <property type="term" value="F:proton-transporting ATP synthase activity, rotational mechanism"/>
    <property type="evidence" value="ECO:0007669"/>
    <property type="project" value="UniProtKB-UniRule"/>
</dbReference>
<dbReference type="InterPro" id="IPR020546">
    <property type="entry name" value="ATP_synth_F1_dsu/esu_N"/>
</dbReference>
<dbReference type="OrthoDB" id="9804110at2"/>
<dbReference type="InterPro" id="IPR036794">
    <property type="entry name" value="ATP_F1_dsu/esu_C_sf"/>
</dbReference>
<keyword evidence="6 14" id="KW-1003">Cell membrane</keyword>
<reference evidence="20" key="1">
    <citation type="submission" date="2016-01" db="EMBL/GenBank/DDBJ databases">
        <authorList>
            <person name="Mitreva M."/>
            <person name="Pepin K.H."/>
            <person name="Mihindukulasuriya K.A."/>
            <person name="Fulton R."/>
            <person name="Fronick C."/>
            <person name="O'Laughlin M."/>
            <person name="Miner T."/>
            <person name="Herter B."/>
            <person name="Rosa B.A."/>
            <person name="Cordes M."/>
            <person name="Tomlinson C."/>
            <person name="Wollam A."/>
            <person name="Palsikar V.B."/>
            <person name="Mardis E.R."/>
            <person name="Wilson R.K."/>
        </authorList>
    </citation>
    <scope>NUCLEOTIDE SEQUENCE [LARGE SCALE GENOMIC DNA]</scope>
    <source>
        <strain evidence="20">DNF01167</strain>
    </source>
</reference>
<evidence type="ECO:0000256" key="3">
    <source>
        <dbReference type="ARBA" id="ARBA00005712"/>
    </source>
</evidence>
<keyword evidence="11 14" id="KW-0066">ATP synthesis</keyword>
<dbReference type="GO" id="GO:0045259">
    <property type="term" value="C:proton-transporting ATP synthase complex"/>
    <property type="evidence" value="ECO:0007669"/>
    <property type="project" value="UniProtKB-KW"/>
</dbReference>
<gene>
    <name evidence="14" type="primary">atpC</name>
    <name evidence="19" type="ORF">HMPREF3186_00258</name>
</gene>
<organism evidence="19 20">
    <name type="scientific">Gemella haemolysans</name>
    <dbReference type="NCBI Taxonomy" id="1379"/>
    <lineage>
        <taxon>Bacteria</taxon>
        <taxon>Bacillati</taxon>
        <taxon>Bacillota</taxon>
        <taxon>Bacilli</taxon>
        <taxon>Bacillales</taxon>
        <taxon>Gemellaceae</taxon>
        <taxon>Gemella</taxon>
    </lineage>
</organism>
<dbReference type="Gene3D" id="1.20.5.440">
    <property type="entry name" value="ATP synthase delta/epsilon subunit, C-terminal domain"/>
    <property type="match status" value="1"/>
</dbReference>
<dbReference type="Proteomes" id="UP000070355">
    <property type="component" value="Unassembled WGS sequence"/>
</dbReference>
<sequence length="135" mass="14517">MNTLSVSIVTPNGEAYSAKEASMVVLGTTSGQLGVMANHVPMVASLKVGPLKVIFPDGREEYLAVSEGFVETHKGEVTIIVQTAELGKDIDVERAKRALQRAEDRLAKKEDGLDVRRAELALAKACARLKVAEQL</sequence>
<feature type="domain" description="ATP synthase F1 complex delta/epsilon subunit N-terminal" evidence="18">
    <location>
        <begin position="4"/>
        <end position="84"/>
    </location>
</feature>
<dbReference type="NCBIfam" id="TIGR01216">
    <property type="entry name" value="ATP_synt_epsi"/>
    <property type="match status" value="1"/>
</dbReference>
<evidence type="ECO:0000256" key="15">
    <source>
        <dbReference type="RuleBase" id="RU003656"/>
    </source>
</evidence>
<evidence type="ECO:0000259" key="18">
    <source>
        <dbReference type="Pfam" id="PF02823"/>
    </source>
</evidence>
<evidence type="ECO:0000259" key="17">
    <source>
        <dbReference type="Pfam" id="PF00401"/>
    </source>
</evidence>
<comment type="function">
    <text evidence="1 14">Produces ATP from ADP in the presence of a proton gradient across the membrane.</text>
</comment>
<keyword evidence="9 14" id="KW-0472">Membrane</keyword>
<comment type="subunit">
    <text evidence="14 15">F-type ATPases have 2 components, CF(1) - the catalytic core - and CF(0) - the membrane proton channel. CF(1) has five subunits: alpha(3), beta(3), gamma(1), delta(1), epsilon(1). CF(0) has three main subunits: a, b and c.</text>
</comment>
<dbReference type="HAMAP" id="MF_00530">
    <property type="entry name" value="ATP_synth_epsil_bac"/>
    <property type="match status" value="1"/>
</dbReference>
<proteinExistence type="inferred from homology"/>
<keyword evidence="8 14" id="KW-0406">Ion transport</keyword>
<feature type="domain" description="ATP synthase epsilon subunit C-terminal" evidence="17">
    <location>
        <begin position="88"/>
        <end position="133"/>
    </location>
</feature>
<dbReference type="SUPFAM" id="SSF46604">
    <property type="entry name" value="Epsilon subunit of F1F0-ATP synthase C-terminal domain"/>
    <property type="match status" value="1"/>
</dbReference>
<evidence type="ECO:0000256" key="5">
    <source>
        <dbReference type="ARBA" id="ARBA00022448"/>
    </source>
</evidence>
<dbReference type="EMBL" id="LSDC01000017">
    <property type="protein sequence ID" value="KXB63227.1"/>
    <property type="molecule type" value="Genomic_DNA"/>
</dbReference>
<dbReference type="RefSeq" id="WP_060913554.1">
    <property type="nucleotide sequence ID" value="NZ_JAWFGB010000006.1"/>
</dbReference>
<protein>
    <recommendedName>
        <fullName evidence="4 14">ATP synthase epsilon chain</fullName>
    </recommendedName>
    <alternativeName>
        <fullName evidence="13 14">ATP synthase F1 sector epsilon subunit</fullName>
    </alternativeName>
    <alternativeName>
        <fullName evidence="12 14">F-ATPase epsilon subunit</fullName>
    </alternativeName>
</protein>
<dbReference type="InterPro" id="IPR036771">
    <property type="entry name" value="ATPsynth_dsu/esu_N"/>
</dbReference>
<accession>A0A134A6A0</accession>
<dbReference type="InterPro" id="IPR020547">
    <property type="entry name" value="ATP_synth_F1_esu_C"/>
</dbReference>
<evidence type="ECO:0000256" key="7">
    <source>
        <dbReference type="ARBA" id="ARBA00022781"/>
    </source>
</evidence>
<dbReference type="PATRIC" id="fig|1379.3.peg.253"/>
<dbReference type="STRING" id="1379.HMPREF3186_00258"/>
<dbReference type="PANTHER" id="PTHR13822:SF10">
    <property type="entry name" value="ATP SYNTHASE EPSILON CHAIN, CHLOROPLASTIC"/>
    <property type="match status" value="1"/>
</dbReference>
<keyword evidence="7 14" id="KW-0375">Hydrogen ion transport</keyword>
<evidence type="ECO:0000256" key="14">
    <source>
        <dbReference type="HAMAP-Rule" id="MF_00530"/>
    </source>
</evidence>
<dbReference type="AlphaFoldDB" id="A0A134A6A0"/>
<dbReference type="CDD" id="cd12152">
    <property type="entry name" value="F1-ATPase_delta"/>
    <property type="match status" value="1"/>
</dbReference>
<evidence type="ECO:0000256" key="11">
    <source>
        <dbReference type="ARBA" id="ARBA00023310"/>
    </source>
</evidence>
<evidence type="ECO:0000313" key="19">
    <source>
        <dbReference type="EMBL" id="KXB63227.1"/>
    </source>
</evidence>
<feature type="coiled-coil region" evidence="16">
    <location>
        <begin position="92"/>
        <end position="135"/>
    </location>
</feature>
<evidence type="ECO:0000256" key="9">
    <source>
        <dbReference type="ARBA" id="ARBA00023136"/>
    </source>
</evidence>
<evidence type="ECO:0000256" key="1">
    <source>
        <dbReference type="ARBA" id="ARBA00003543"/>
    </source>
</evidence>
<evidence type="ECO:0000256" key="4">
    <source>
        <dbReference type="ARBA" id="ARBA00014480"/>
    </source>
</evidence>
<dbReference type="PANTHER" id="PTHR13822">
    <property type="entry name" value="ATP SYNTHASE DELTA/EPSILON CHAIN"/>
    <property type="match status" value="1"/>
</dbReference>
<comment type="caution">
    <text evidence="19">The sequence shown here is derived from an EMBL/GenBank/DDBJ whole genome shotgun (WGS) entry which is preliminary data.</text>
</comment>
<evidence type="ECO:0000256" key="10">
    <source>
        <dbReference type="ARBA" id="ARBA00023196"/>
    </source>
</evidence>
<dbReference type="Pfam" id="PF02823">
    <property type="entry name" value="ATP-synt_DE_N"/>
    <property type="match status" value="1"/>
</dbReference>
<evidence type="ECO:0000256" key="8">
    <source>
        <dbReference type="ARBA" id="ARBA00023065"/>
    </source>
</evidence>
<dbReference type="GO" id="GO:0005886">
    <property type="term" value="C:plasma membrane"/>
    <property type="evidence" value="ECO:0007669"/>
    <property type="project" value="UniProtKB-SubCell"/>
</dbReference>
<keyword evidence="10 14" id="KW-0139">CF(1)</keyword>
<evidence type="ECO:0000256" key="13">
    <source>
        <dbReference type="ARBA" id="ARBA00031795"/>
    </source>
</evidence>
<evidence type="ECO:0000256" key="16">
    <source>
        <dbReference type="SAM" id="Coils"/>
    </source>
</evidence>
<name>A0A134A6A0_9BACL</name>
<dbReference type="NCBIfam" id="NF001846">
    <property type="entry name" value="PRK00571.1-3"/>
    <property type="match status" value="1"/>
</dbReference>
<dbReference type="FunFam" id="1.20.5.440:FF:000001">
    <property type="entry name" value="ATP synthase epsilon chain"/>
    <property type="match status" value="1"/>
</dbReference>
<keyword evidence="5 14" id="KW-0813">Transport</keyword>
<dbReference type="Pfam" id="PF00401">
    <property type="entry name" value="ATP-synt_DE"/>
    <property type="match status" value="1"/>
</dbReference>
<evidence type="ECO:0000256" key="2">
    <source>
        <dbReference type="ARBA" id="ARBA00004202"/>
    </source>
</evidence>
<evidence type="ECO:0000256" key="12">
    <source>
        <dbReference type="ARBA" id="ARBA00030215"/>
    </source>
</evidence>
<evidence type="ECO:0000313" key="20">
    <source>
        <dbReference type="Proteomes" id="UP000070355"/>
    </source>
</evidence>
<evidence type="ECO:0000256" key="6">
    <source>
        <dbReference type="ARBA" id="ARBA00022475"/>
    </source>
</evidence>
<keyword evidence="16" id="KW-0175">Coiled coil</keyword>